<dbReference type="AlphaFoldDB" id="A0A9J6EXN4"/>
<keyword evidence="2" id="KW-1185">Reference proteome</keyword>
<organism evidence="1 2">
    <name type="scientific">Rhipicephalus microplus</name>
    <name type="common">Cattle tick</name>
    <name type="synonym">Boophilus microplus</name>
    <dbReference type="NCBI Taxonomy" id="6941"/>
    <lineage>
        <taxon>Eukaryota</taxon>
        <taxon>Metazoa</taxon>
        <taxon>Ecdysozoa</taxon>
        <taxon>Arthropoda</taxon>
        <taxon>Chelicerata</taxon>
        <taxon>Arachnida</taxon>
        <taxon>Acari</taxon>
        <taxon>Parasitiformes</taxon>
        <taxon>Ixodida</taxon>
        <taxon>Ixodoidea</taxon>
        <taxon>Ixodidae</taxon>
        <taxon>Rhipicephalinae</taxon>
        <taxon>Rhipicephalus</taxon>
        <taxon>Boophilus</taxon>
    </lineage>
</organism>
<dbReference type="EMBL" id="JABSTU010000001">
    <property type="protein sequence ID" value="KAH8039146.1"/>
    <property type="molecule type" value="Genomic_DNA"/>
</dbReference>
<comment type="caution">
    <text evidence="1">The sequence shown here is derived from an EMBL/GenBank/DDBJ whole genome shotgun (WGS) entry which is preliminary data.</text>
</comment>
<accession>A0A9J6EXN4</accession>
<name>A0A9J6EXN4_RHIMP</name>
<dbReference type="Proteomes" id="UP000821866">
    <property type="component" value="Chromosome 1"/>
</dbReference>
<gene>
    <name evidence="1" type="ORF">HPB51_005322</name>
</gene>
<proteinExistence type="predicted"/>
<sequence>MSAYVLYYRVVDLTMTVSLLETEHESADPILPTDRDSEETGRYKNAVIRGRVLERTCVSPWLKLYCDRKGMQYSSIMAFFTNFPPSRFEVQHVEASGAPPRWWPRYSAADPQVAGSNPAAAAAAFPMEAGNRALIWVHVKEPQVVEISRALNYGVSIVVWMFGQYKEDLGAFAKSEALRLKTLEKLRKKEEKLDQKELKPYRPEWQRKCFGQYAHLSLLNLGIRAAPAASERVAVAGGPTRRHPRYEGPRRIKWNARRRSVTRVHGLRFAATGGEATPVAAFIRFGFRCNPPAHFDAHARARACEGAAQRYNITRVRGRAQPTKRDSRRCRLTDTHRCPPGYRIRTRCLRWVDTLTVGDRRPPS</sequence>
<reference evidence="1" key="2">
    <citation type="submission" date="2021-09" db="EMBL/GenBank/DDBJ databases">
        <authorList>
            <person name="Jia N."/>
            <person name="Wang J."/>
            <person name="Shi W."/>
            <person name="Du L."/>
            <person name="Sun Y."/>
            <person name="Zhan W."/>
            <person name="Jiang J."/>
            <person name="Wang Q."/>
            <person name="Zhang B."/>
            <person name="Ji P."/>
            <person name="Sakyi L.B."/>
            <person name="Cui X."/>
            <person name="Yuan T."/>
            <person name="Jiang B."/>
            <person name="Yang W."/>
            <person name="Lam T.T.-Y."/>
            <person name="Chang Q."/>
            <person name="Ding S."/>
            <person name="Wang X."/>
            <person name="Zhu J."/>
            <person name="Ruan X."/>
            <person name="Zhao L."/>
            <person name="Wei J."/>
            <person name="Que T."/>
            <person name="Du C."/>
            <person name="Cheng J."/>
            <person name="Dai P."/>
            <person name="Han X."/>
            <person name="Huang E."/>
            <person name="Gao Y."/>
            <person name="Liu J."/>
            <person name="Shao H."/>
            <person name="Ye R."/>
            <person name="Li L."/>
            <person name="Wei W."/>
            <person name="Wang X."/>
            <person name="Wang C."/>
            <person name="Huo Q."/>
            <person name="Li W."/>
            <person name="Guo W."/>
            <person name="Chen H."/>
            <person name="Chen S."/>
            <person name="Zhou L."/>
            <person name="Zhou L."/>
            <person name="Ni X."/>
            <person name="Tian J."/>
            <person name="Zhou Y."/>
            <person name="Sheng Y."/>
            <person name="Liu T."/>
            <person name="Pan Y."/>
            <person name="Xia L."/>
            <person name="Li J."/>
            <person name="Zhao F."/>
            <person name="Cao W."/>
        </authorList>
    </citation>
    <scope>NUCLEOTIDE SEQUENCE</scope>
    <source>
        <strain evidence="1">Rmic-2018</strain>
        <tissue evidence="1">Larvae</tissue>
    </source>
</reference>
<evidence type="ECO:0000313" key="2">
    <source>
        <dbReference type="Proteomes" id="UP000821866"/>
    </source>
</evidence>
<reference evidence="1" key="1">
    <citation type="journal article" date="2020" name="Cell">
        <title>Large-Scale Comparative Analyses of Tick Genomes Elucidate Their Genetic Diversity and Vector Capacities.</title>
        <authorList>
            <consortium name="Tick Genome and Microbiome Consortium (TIGMIC)"/>
            <person name="Jia N."/>
            <person name="Wang J."/>
            <person name="Shi W."/>
            <person name="Du L."/>
            <person name="Sun Y."/>
            <person name="Zhan W."/>
            <person name="Jiang J.F."/>
            <person name="Wang Q."/>
            <person name="Zhang B."/>
            <person name="Ji P."/>
            <person name="Bell-Sakyi L."/>
            <person name="Cui X.M."/>
            <person name="Yuan T.T."/>
            <person name="Jiang B.G."/>
            <person name="Yang W.F."/>
            <person name="Lam T.T."/>
            <person name="Chang Q.C."/>
            <person name="Ding S.J."/>
            <person name="Wang X.J."/>
            <person name="Zhu J.G."/>
            <person name="Ruan X.D."/>
            <person name="Zhao L."/>
            <person name="Wei J.T."/>
            <person name="Ye R.Z."/>
            <person name="Que T.C."/>
            <person name="Du C.H."/>
            <person name="Zhou Y.H."/>
            <person name="Cheng J.X."/>
            <person name="Dai P.F."/>
            <person name="Guo W.B."/>
            <person name="Han X.H."/>
            <person name="Huang E.J."/>
            <person name="Li L.F."/>
            <person name="Wei W."/>
            <person name="Gao Y.C."/>
            <person name="Liu J.Z."/>
            <person name="Shao H.Z."/>
            <person name="Wang X."/>
            <person name="Wang C.C."/>
            <person name="Yang T.C."/>
            <person name="Huo Q.B."/>
            <person name="Li W."/>
            <person name="Chen H.Y."/>
            <person name="Chen S.E."/>
            <person name="Zhou L.G."/>
            <person name="Ni X.B."/>
            <person name="Tian J.H."/>
            <person name="Sheng Y."/>
            <person name="Liu T."/>
            <person name="Pan Y.S."/>
            <person name="Xia L.Y."/>
            <person name="Li J."/>
            <person name="Zhao F."/>
            <person name="Cao W.C."/>
        </authorList>
    </citation>
    <scope>NUCLEOTIDE SEQUENCE</scope>
    <source>
        <strain evidence="1">Rmic-2018</strain>
    </source>
</reference>
<protein>
    <submittedName>
        <fullName evidence="1">Uncharacterized protein</fullName>
    </submittedName>
</protein>
<evidence type="ECO:0000313" key="1">
    <source>
        <dbReference type="EMBL" id="KAH8039146.1"/>
    </source>
</evidence>